<proteinExistence type="predicted"/>
<dbReference type="NCBIfam" id="NF041518">
    <property type="entry name" value="choice_anch_Q"/>
    <property type="match status" value="1"/>
</dbReference>
<dbReference type="SUPFAM" id="SSF51126">
    <property type="entry name" value="Pectin lyase-like"/>
    <property type="match status" value="1"/>
</dbReference>
<dbReference type="InterPro" id="IPR012334">
    <property type="entry name" value="Pectin_lyas_fold"/>
</dbReference>
<accession>A0A1S2VNZ3</accession>
<evidence type="ECO:0000313" key="3">
    <source>
        <dbReference type="Proteomes" id="UP000181790"/>
    </source>
</evidence>
<dbReference type="RefSeq" id="WP_071502286.1">
    <property type="nucleotide sequence ID" value="NZ_MORL01000002.1"/>
</dbReference>
<dbReference type="OrthoDB" id="960258at2"/>
<dbReference type="Proteomes" id="UP000181790">
    <property type="component" value="Unassembled WGS sequence"/>
</dbReference>
<dbReference type="EMBL" id="MORL01000002">
    <property type="protein sequence ID" value="OIN60491.1"/>
    <property type="molecule type" value="Genomic_DNA"/>
</dbReference>
<dbReference type="AlphaFoldDB" id="A0A1S2VNZ3"/>
<dbReference type="PANTHER" id="PTHR11319">
    <property type="entry name" value="G PROTEIN-COUPLED RECEPTOR-RELATED"/>
    <property type="match status" value="1"/>
</dbReference>
<gene>
    <name evidence="2" type="ORF">BLX24_06640</name>
</gene>
<dbReference type="PANTHER" id="PTHR11319:SF35">
    <property type="entry name" value="OUTER MEMBRANE PROTEIN PMPC-RELATED"/>
    <property type="match status" value="1"/>
</dbReference>
<organism evidence="2 3">
    <name type="scientific">Arsenicibacter rosenii</name>
    <dbReference type="NCBI Taxonomy" id="1750698"/>
    <lineage>
        <taxon>Bacteria</taxon>
        <taxon>Pseudomonadati</taxon>
        <taxon>Bacteroidota</taxon>
        <taxon>Cytophagia</taxon>
        <taxon>Cytophagales</taxon>
        <taxon>Spirosomataceae</taxon>
        <taxon>Arsenicibacter</taxon>
    </lineage>
</organism>
<dbReference type="Gene3D" id="2.160.20.10">
    <property type="entry name" value="Single-stranded right-handed beta-helix, Pectin lyase-like"/>
    <property type="match status" value="1"/>
</dbReference>
<evidence type="ECO:0000256" key="1">
    <source>
        <dbReference type="SAM" id="SignalP"/>
    </source>
</evidence>
<name>A0A1S2VNZ3_9BACT</name>
<feature type="signal peptide" evidence="1">
    <location>
        <begin position="1"/>
        <end position="29"/>
    </location>
</feature>
<feature type="chain" id="PRO_5010313559" description="Right handed beta helix domain-containing protein" evidence="1">
    <location>
        <begin position="30"/>
        <end position="577"/>
    </location>
</feature>
<evidence type="ECO:0008006" key="4">
    <source>
        <dbReference type="Google" id="ProtNLM"/>
    </source>
</evidence>
<keyword evidence="1" id="KW-0732">Signal</keyword>
<protein>
    <recommendedName>
        <fullName evidence="4">Right handed beta helix domain-containing protein</fullName>
    </recommendedName>
</protein>
<dbReference type="InterPro" id="IPR011050">
    <property type="entry name" value="Pectin_lyase_fold/virulence"/>
</dbReference>
<comment type="caution">
    <text evidence="2">The sequence shown here is derived from an EMBL/GenBank/DDBJ whole genome shotgun (WGS) entry which is preliminary data.</text>
</comment>
<dbReference type="InterPro" id="IPR059226">
    <property type="entry name" value="Choice_anch_Q_dom"/>
</dbReference>
<keyword evidence="3" id="KW-1185">Reference proteome</keyword>
<reference evidence="2 3" key="1">
    <citation type="submission" date="2016-10" db="EMBL/GenBank/DDBJ databases">
        <title>Arsenicibacter rosenii gen. nov., sp. nov., an efficient arsenic-methylating bacterium isolated from an arsenic-contaminated paddy soil.</title>
        <authorList>
            <person name="Huang K."/>
        </authorList>
    </citation>
    <scope>NUCLEOTIDE SEQUENCE [LARGE SCALE GENOMIC DNA]</scope>
    <source>
        <strain evidence="2 3">SM-1</strain>
    </source>
</reference>
<evidence type="ECO:0000313" key="2">
    <source>
        <dbReference type="EMBL" id="OIN60491.1"/>
    </source>
</evidence>
<sequence>MSPFYNLDLFNRILKGAICSLLLSLPAYNATVAQTIRYVKPNGTGDGSTWANASGNLQAMINASNTDEQVWVAAGTYKPTADPANRSASFSMKNGVTIYGGFAGTGNPTMAERNPTGFATVLSGEIGDPGTTNDNSFHVIFNPAGIDNSAVLDGFVITGGNASAANAPDCNGGGVYNNGNGNSKYCSPGFRYCLFVGNRARAYGGALYNTGGNGTSSPVLSNCNFRNNLAGDSGGAAYNNGSYSGNSHPVFTNCSFQTNSAGNAGGAIFSDGRVYGSSNPVLTNCSFQDNASDNAGGALYNFASTFGNSNPVLTNCSFRNNPAVNTGGAFFNNAELGGNSSPVLTNCSFQGNSAGSSGGAMYNYASVNGNARPVLINCVLFGNGDEKTFANDGGGVTATYSLFDNTVAGNTYSSDPTNLTTAASPFASPASVALAPCSPAIDAGDNSAPGLSGITVDLAGNPRIKGEQVDLGAVEFQILPPGAIFSLSADESGCPVRLTAQGTGTSFVFTGPGNVLPGNALPETYVFSNVYRTGGTYTLQAPGVKQSGTYTLTATYVYSCGTSAPVTQTVTVGRRCP</sequence>